<dbReference type="FunCoup" id="B8LEX1">
    <property type="interactions" value="403"/>
</dbReference>
<dbReference type="CDD" id="cd19501">
    <property type="entry name" value="RecA-like_FtsH"/>
    <property type="match status" value="1"/>
</dbReference>
<evidence type="ECO:0000256" key="5">
    <source>
        <dbReference type="ARBA" id="ARBA00022670"/>
    </source>
</evidence>
<dbReference type="PANTHER" id="PTHR23076:SF97">
    <property type="entry name" value="ATP-DEPENDENT ZINC METALLOPROTEASE YME1L1"/>
    <property type="match status" value="1"/>
</dbReference>
<evidence type="ECO:0000313" key="17">
    <source>
        <dbReference type="Proteomes" id="UP000001449"/>
    </source>
</evidence>
<keyword evidence="9" id="KW-0862">Zinc</keyword>
<dbReference type="InterPro" id="IPR037219">
    <property type="entry name" value="Peptidase_M41-like"/>
</dbReference>
<reference evidence="16 17" key="1">
    <citation type="journal article" date="2004" name="Science">
        <title>The genome of the diatom Thalassiosira pseudonana: ecology, evolution, and metabolism.</title>
        <authorList>
            <person name="Armbrust E.V."/>
            <person name="Berges J.A."/>
            <person name="Bowler C."/>
            <person name="Green B.R."/>
            <person name="Martinez D."/>
            <person name="Putnam N.H."/>
            <person name="Zhou S."/>
            <person name="Allen A.E."/>
            <person name="Apt K.E."/>
            <person name="Bechner M."/>
            <person name="Brzezinski M.A."/>
            <person name="Chaal B.K."/>
            <person name="Chiovitti A."/>
            <person name="Davis A.K."/>
            <person name="Demarest M.S."/>
            <person name="Detter J.C."/>
            <person name="Glavina T."/>
            <person name="Goodstein D."/>
            <person name="Hadi M.Z."/>
            <person name="Hellsten U."/>
            <person name="Hildebrand M."/>
            <person name="Jenkins B.D."/>
            <person name="Jurka J."/>
            <person name="Kapitonov V.V."/>
            <person name="Kroger N."/>
            <person name="Lau W.W."/>
            <person name="Lane T.W."/>
            <person name="Larimer F.W."/>
            <person name="Lippmeier J.C."/>
            <person name="Lucas S."/>
            <person name="Medina M."/>
            <person name="Montsant A."/>
            <person name="Obornik M."/>
            <person name="Parker M.S."/>
            <person name="Palenik B."/>
            <person name="Pazour G.J."/>
            <person name="Richardson P.M."/>
            <person name="Rynearson T.A."/>
            <person name="Saito M.A."/>
            <person name="Schwartz D.C."/>
            <person name="Thamatrakoln K."/>
            <person name="Valentin K."/>
            <person name="Vardi A."/>
            <person name="Wilkerson F.P."/>
            <person name="Rokhsar D.S."/>
        </authorList>
    </citation>
    <scope>NUCLEOTIDE SEQUENCE [LARGE SCALE GENOMIC DNA]</scope>
    <source>
        <strain evidence="16 17">CCMP1335</strain>
    </source>
</reference>
<dbReference type="SMART" id="SM00382">
    <property type="entry name" value="AAA"/>
    <property type="match status" value="1"/>
</dbReference>
<evidence type="ECO:0000256" key="6">
    <source>
        <dbReference type="ARBA" id="ARBA00022723"/>
    </source>
</evidence>
<keyword evidence="6" id="KW-0479">Metal-binding</keyword>
<sequence>MGNGKHIQEAEGSDVRFSDVKGVTEAKAELEEIVLYLKDPERFTRLGGKLPRGLLLTGPPGTGKTLLAKAIAGEAGVPFFFSSGSQFEEVYVGLGAKRIRELFEAAKQKSPSIIFIDEIDAVGGTRKLKDQSALKMTLNELLVQMDGFDENNGIIVIGATNFAESLDSALLRPGRFDKSVVVPLPDVGGRKEILEMYAAKTKVSDDVDLGILARGTTGFSGADLYNLMNQAALKASIDGLDNITMQIFEWAKDKIIMGAERKSAVITPETAKCTAYHEAGHALVGVLTDGARTIHKATIMPRGQALGMVTTLPEGDETSMSLKQMIAMMDVCMGGRVAEELIFGEENVTSGASSDIQYATRIARSMVTKYGFSDDVGIVYYGGETGQDDASGKTRSQIDDEVKRLTSAAYDRAKNLLKKHSREHKLLAETLLEYETLTGDEVRELILEGKKPNRPVVNSEGGARGDQALVAKSKQPEKSRLAGLADKIRSRRGAEEGGRQ</sequence>
<dbReference type="InterPro" id="IPR027417">
    <property type="entry name" value="P-loop_NTPase"/>
</dbReference>
<evidence type="ECO:0000256" key="13">
    <source>
        <dbReference type="RuleBase" id="RU003651"/>
    </source>
</evidence>
<dbReference type="SUPFAM" id="SSF52540">
    <property type="entry name" value="P-loop containing nucleoside triphosphate hydrolases"/>
    <property type="match status" value="1"/>
</dbReference>
<dbReference type="PaxDb" id="35128-Thapsdraft1455"/>
<dbReference type="Gene3D" id="1.10.8.60">
    <property type="match status" value="1"/>
</dbReference>
<evidence type="ECO:0000256" key="12">
    <source>
        <dbReference type="ARBA" id="ARBA00023128"/>
    </source>
</evidence>
<evidence type="ECO:0000256" key="7">
    <source>
        <dbReference type="ARBA" id="ARBA00022741"/>
    </source>
</evidence>
<dbReference type="Gene3D" id="1.20.58.760">
    <property type="entry name" value="Peptidase M41"/>
    <property type="match status" value="1"/>
</dbReference>
<dbReference type="FunFam" id="1.20.58.760:FF:000002">
    <property type="entry name" value="ATP-dependent zinc metalloprotease FtsH"/>
    <property type="match status" value="1"/>
</dbReference>
<dbReference type="Proteomes" id="UP000001449">
    <property type="component" value="Unassembled WGS sequence"/>
</dbReference>
<keyword evidence="10 13" id="KW-0067">ATP-binding</keyword>
<evidence type="ECO:0000256" key="2">
    <source>
        <dbReference type="ARBA" id="ARBA00004173"/>
    </source>
</evidence>
<feature type="compositionally biased region" description="Basic and acidic residues" evidence="14">
    <location>
        <begin position="474"/>
        <end position="500"/>
    </location>
</feature>
<keyword evidence="12" id="KW-0496">Mitochondrion</keyword>
<dbReference type="InterPro" id="IPR003960">
    <property type="entry name" value="ATPase_AAA_CS"/>
</dbReference>
<organism evidence="16 17">
    <name type="scientific">Thalassiosira pseudonana</name>
    <name type="common">Marine diatom</name>
    <name type="synonym">Cyclotella nana</name>
    <dbReference type="NCBI Taxonomy" id="35128"/>
    <lineage>
        <taxon>Eukaryota</taxon>
        <taxon>Sar</taxon>
        <taxon>Stramenopiles</taxon>
        <taxon>Ochrophyta</taxon>
        <taxon>Bacillariophyta</taxon>
        <taxon>Coscinodiscophyceae</taxon>
        <taxon>Thalassiosirophycidae</taxon>
        <taxon>Thalassiosirales</taxon>
        <taxon>Thalassiosiraceae</taxon>
        <taxon>Thalassiosira</taxon>
    </lineage>
</organism>
<reference evidence="16 17" key="2">
    <citation type="journal article" date="2008" name="Nature">
        <title>The Phaeodactylum genome reveals the evolutionary history of diatom genomes.</title>
        <authorList>
            <person name="Bowler C."/>
            <person name="Allen A.E."/>
            <person name="Badger J.H."/>
            <person name="Grimwood J."/>
            <person name="Jabbari K."/>
            <person name="Kuo A."/>
            <person name="Maheswari U."/>
            <person name="Martens C."/>
            <person name="Maumus F."/>
            <person name="Otillar R.P."/>
            <person name="Rayko E."/>
            <person name="Salamov A."/>
            <person name="Vandepoele K."/>
            <person name="Beszteri B."/>
            <person name="Gruber A."/>
            <person name="Heijde M."/>
            <person name="Katinka M."/>
            <person name="Mock T."/>
            <person name="Valentin K."/>
            <person name="Verret F."/>
            <person name="Berges J.A."/>
            <person name="Brownlee C."/>
            <person name="Cadoret J.P."/>
            <person name="Chiovitti A."/>
            <person name="Choi C.J."/>
            <person name="Coesel S."/>
            <person name="De Martino A."/>
            <person name="Detter J.C."/>
            <person name="Durkin C."/>
            <person name="Falciatore A."/>
            <person name="Fournet J."/>
            <person name="Haruta M."/>
            <person name="Huysman M.J."/>
            <person name="Jenkins B.D."/>
            <person name="Jiroutova K."/>
            <person name="Jorgensen R.E."/>
            <person name="Joubert Y."/>
            <person name="Kaplan A."/>
            <person name="Kroger N."/>
            <person name="Kroth P.G."/>
            <person name="La Roche J."/>
            <person name="Lindquist E."/>
            <person name="Lommer M."/>
            <person name="Martin-Jezequel V."/>
            <person name="Lopez P.J."/>
            <person name="Lucas S."/>
            <person name="Mangogna M."/>
            <person name="McGinnis K."/>
            <person name="Medlin L.K."/>
            <person name="Montsant A."/>
            <person name="Oudot-Le Secq M.P."/>
            <person name="Napoli C."/>
            <person name="Obornik M."/>
            <person name="Parker M.S."/>
            <person name="Petit J.L."/>
            <person name="Porcel B.M."/>
            <person name="Poulsen N."/>
            <person name="Robison M."/>
            <person name="Rychlewski L."/>
            <person name="Rynearson T.A."/>
            <person name="Schmutz J."/>
            <person name="Shapiro H."/>
            <person name="Siaut M."/>
            <person name="Stanley M."/>
            <person name="Sussman M.R."/>
            <person name="Taylor A.R."/>
            <person name="Vardi A."/>
            <person name="von Dassow P."/>
            <person name="Vyverman W."/>
            <person name="Willis A."/>
            <person name="Wyrwicz L.S."/>
            <person name="Rokhsar D.S."/>
            <person name="Weissenbach J."/>
            <person name="Armbrust E.V."/>
            <person name="Green B.R."/>
            <person name="Van de Peer Y."/>
            <person name="Grigoriev I.V."/>
        </authorList>
    </citation>
    <scope>NUCLEOTIDE SEQUENCE [LARGE SCALE GENOMIC DNA]</scope>
    <source>
        <strain evidence="16 17">CCMP1335</strain>
    </source>
</reference>
<protein>
    <recommendedName>
        <fullName evidence="15">AAA+ ATPase domain-containing protein</fullName>
    </recommendedName>
</protein>
<dbReference type="InterPro" id="IPR003593">
    <property type="entry name" value="AAA+_ATPase"/>
</dbReference>
<dbReference type="eggNOG" id="KOG0734">
    <property type="taxonomic scope" value="Eukaryota"/>
</dbReference>
<evidence type="ECO:0000256" key="10">
    <source>
        <dbReference type="ARBA" id="ARBA00022840"/>
    </source>
</evidence>
<evidence type="ECO:0000256" key="14">
    <source>
        <dbReference type="SAM" id="MobiDB-lite"/>
    </source>
</evidence>
<evidence type="ECO:0000313" key="16">
    <source>
        <dbReference type="EMBL" id="EED86130.1"/>
    </source>
</evidence>
<dbReference type="InterPro" id="IPR041569">
    <property type="entry name" value="AAA_lid_3"/>
</dbReference>
<dbReference type="FunFam" id="3.40.50.300:FF:000175">
    <property type="entry name" value="ATP-dependent zinc metalloprotease FTSH 4"/>
    <property type="match status" value="1"/>
</dbReference>
<evidence type="ECO:0000256" key="1">
    <source>
        <dbReference type="ARBA" id="ARBA00001947"/>
    </source>
</evidence>
<dbReference type="FunFam" id="1.10.8.60:FF:000001">
    <property type="entry name" value="ATP-dependent zinc metalloprotease FtsH"/>
    <property type="match status" value="1"/>
</dbReference>
<dbReference type="GO" id="GO:0005524">
    <property type="term" value="F:ATP binding"/>
    <property type="evidence" value="ECO:0007669"/>
    <property type="project" value="UniProtKB-KW"/>
</dbReference>
<comment type="similarity">
    <text evidence="4">In the N-terminal section; belongs to the AAA ATPase family.</text>
</comment>
<dbReference type="GO" id="GO:0004176">
    <property type="term" value="F:ATP-dependent peptidase activity"/>
    <property type="evidence" value="ECO:0000318"/>
    <property type="project" value="GO_Central"/>
</dbReference>
<dbReference type="Pfam" id="PF17862">
    <property type="entry name" value="AAA_lid_3"/>
    <property type="match status" value="1"/>
</dbReference>
<dbReference type="PANTHER" id="PTHR23076">
    <property type="entry name" value="METALLOPROTEASE M41 FTSH"/>
    <property type="match status" value="1"/>
</dbReference>
<keyword evidence="7 13" id="KW-0547">Nucleotide-binding</keyword>
<feature type="domain" description="AAA+ ATPase" evidence="15">
    <location>
        <begin position="50"/>
        <end position="186"/>
    </location>
</feature>
<dbReference type="GeneID" id="7447435"/>
<comment type="similarity">
    <text evidence="3">In the C-terminal section; belongs to the peptidase M41 family.</text>
</comment>
<dbReference type="MEROPS" id="M41.A18"/>
<evidence type="ECO:0000256" key="3">
    <source>
        <dbReference type="ARBA" id="ARBA00010044"/>
    </source>
</evidence>
<evidence type="ECO:0000256" key="11">
    <source>
        <dbReference type="ARBA" id="ARBA00023049"/>
    </source>
</evidence>
<feature type="region of interest" description="Disordered" evidence="14">
    <location>
        <begin position="452"/>
        <end position="500"/>
    </location>
</feature>
<dbReference type="KEGG" id="tps:THAPSDRAFT_bd1455"/>
<comment type="similarity">
    <text evidence="13">Belongs to the AAA ATPase family.</text>
</comment>
<dbReference type="GO" id="GO:0006508">
    <property type="term" value="P:proteolysis"/>
    <property type="evidence" value="ECO:0000318"/>
    <property type="project" value="GO_Central"/>
</dbReference>
<dbReference type="AlphaFoldDB" id="B8LEX1"/>
<gene>
    <name evidence="16" type="ORF">THAPSDRAFT_bd1455</name>
</gene>
<dbReference type="Gene3D" id="3.40.50.300">
    <property type="entry name" value="P-loop containing nucleotide triphosphate hydrolases"/>
    <property type="match status" value="1"/>
</dbReference>
<keyword evidence="8" id="KW-0378">Hydrolase</keyword>
<dbReference type="InterPro" id="IPR000642">
    <property type="entry name" value="Peptidase_M41"/>
</dbReference>
<dbReference type="PROSITE" id="PS00674">
    <property type="entry name" value="AAA"/>
    <property type="match status" value="1"/>
</dbReference>
<dbReference type="STRING" id="35128.B8LEX1"/>
<dbReference type="OMA" id="KYDSDPM"/>
<dbReference type="HOGENOM" id="CLU_000688_16_2_1"/>
<evidence type="ECO:0000259" key="15">
    <source>
        <dbReference type="SMART" id="SM00382"/>
    </source>
</evidence>
<dbReference type="EMBL" id="DS999453">
    <property type="protein sequence ID" value="EED86130.1"/>
    <property type="molecule type" value="Genomic_DNA"/>
</dbReference>
<dbReference type="InterPro" id="IPR003959">
    <property type="entry name" value="ATPase_AAA_core"/>
</dbReference>
<keyword evidence="11" id="KW-0482">Metalloprotease</keyword>
<dbReference type="Pfam" id="PF00004">
    <property type="entry name" value="AAA"/>
    <property type="match status" value="1"/>
</dbReference>
<dbReference type="GO" id="GO:0005739">
    <property type="term" value="C:mitochondrion"/>
    <property type="evidence" value="ECO:0007669"/>
    <property type="project" value="UniProtKB-SubCell"/>
</dbReference>
<dbReference type="InParanoid" id="B8LEX1"/>
<comment type="cofactor">
    <cofactor evidence="1">
        <name>Zn(2+)</name>
        <dbReference type="ChEBI" id="CHEBI:29105"/>
    </cofactor>
</comment>
<proteinExistence type="inferred from homology"/>
<accession>B8LEX1</accession>
<comment type="subcellular location">
    <subcellularLocation>
        <location evidence="2">Mitochondrion</location>
    </subcellularLocation>
</comment>
<evidence type="ECO:0000256" key="4">
    <source>
        <dbReference type="ARBA" id="ARBA00010550"/>
    </source>
</evidence>
<dbReference type="GO" id="GO:0004222">
    <property type="term" value="F:metalloendopeptidase activity"/>
    <property type="evidence" value="ECO:0007669"/>
    <property type="project" value="InterPro"/>
</dbReference>
<keyword evidence="5" id="KW-0645">Protease</keyword>
<dbReference type="GO" id="GO:0016887">
    <property type="term" value="F:ATP hydrolysis activity"/>
    <property type="evidence" value="ECO:0007669"/>
    <property type="project" value="InterPro"/>
</dbReference>
<name>B8LEX1_THAPS</name>
<keyword evidence="17" id="KW-1185">Reference proteome</keyword>
<dbReference type="SUPFAM" id="SSF140990">
    <property type="entry name" value="FtsH protease domain-like"/>
    <property type="match status" value="1"/>
</dbReference>
<dbReference type="Pfam" id="PF01434">
    <property type="entry name" value="Peptidase_M41"/>
    <property type="match status" value="1"/>
</dbReference>
<dbReference type="RefSeq" id="XP_002297581.1">
    <property type="nucleotide sequence ID" value="XM_002297545.1"/>
</dbReference>
<evidence type="ECO:0000256" key="9">
    <source>
        <dbReference type="ARBA" id="ARBA00022833"/>
    </source>
</evidence>
<evidence type="ECO:0000256" key="8">
    <source>
        <dbReference type="ARBA" id="ARBA00022801"/>
    </source>
</evidence>
<dbReference type="GO" id="GO:0046872">
    <property type="term" value="F:metal ion binding"/>
    <property type="evidence" value="ECO:0007669"/>
    <property type="project" value="UniProtKB-KW"/>
</dbReference>